<keyword evidence="2" id="KW-1185">Reference proteome</keyword>
<sequence length="76" mass="9040">MLKDSALVEKMIQVDEEFKALFENHIRFEQDLEALYSLKYFPPEVEAKMKELKVLKLRGKDKMEQLMVKYKSDNGL</sequence>
<comment type="caution">
    <text evidence="1">The sequence shown here is derived from an EMBL/GenBank/DDBJ whole genome shotgun (WGS) entry which is preliminary data.</text>
</comment>
<dbReference type="RefSeq" id="WP_132873590.1">
    <property type="nucleotide sequence ID" value="NZ_JAJUHT010000001.1"/>
</dbReference>
<protein>
    <recommendedName>
        <fullName evidence="3">DUF465 domain-containing protein</fullName>
    </recommendedName>
</protein>
<dbReference type="InterPro" id="IPR038444">
    <property type="entry name" value="DUF465_sf"/>
</dbReference>
<dbReference type="AlphaFoldDB" id="A0A4R1K9L2"/>
<accession>A0A4R1K9L2</accession>
<name>A0A4R1K9L2_9BACT</name>
<dbReference type="EMBL" id="SMGG01000004">
    <property type="protein sequence ID" value="TCK60720.1"/>
    <property type="molecule type" value="Genomic_DNA"/>
</dbReference>
<reference evidence="1 2" key="1">
    <citation type="submission" date="2019-03" db="EMBL/GenBank/DDBJ databases">
        <title>Genomic Encyclopedia of Type Strains, Phase IV (KMG-IV): sequencing the most valuable type-strain genomes for metagenomic binning, comparative biology and taxonomic classification.</title>
        <authorList>
            <person name="Goeker M."/>
        </authorList>
    </citation>
    <scope>NUCLEOTIDE SEQUENCE [LARGE SCALE GENOMIC DNA]</scope>
    <source>
        <strain evidence="1 2">DSM 24984</strain>
    </source>
</reference>
<organism evidence="1 2">
    <name type="scientific">Seleniivibrio woodruffii</name>
    <dbReference type="NCBI Taxonomy" id="1078050"/>
    <lineage>
        <taxon>Bacteria</taxon>
        <taxon>Pseudomonadati</taxon>
        <taxon>Deferribacterota</taxon>
        <taxon>Deferribacteres</taxon>
        <taxon>Deferribacterales</taxon>
        <taxon>Geovibrionaceae</taxon>
        <taxon>Seleniivibrio</taxon>
    </lineage>
</organism>
<dbReference type="OrthoDB" id="9808950at2"/>
<dbReference type="Proteomes" id="UP000294614">
    <property type="component" value="Unassembled WGS sequence"/>
</dbReference>
<proteinExistence type="predicted"/>
<gene>
    <name evidence="1" type="ORF">C8D98_1599</name>
</gene>
<evidence type="ECO:0008006" key="3">
    <source>
        <dbReference type="Google" id="ProtNLM"/>
    </source>
</evidence>
<evidence type="ECO:0000313" key="2">
    <source>
        <dbReference type="Proteomes" id="UP000294614"/>
    </source>
</evidence>
<evidence type="ECO:0000313" key="1">
    <source>
        <dbReference type="EMBL" id="TCK60720.1"/>
    </source>
</evidence>
<dbReference type="Gene3D" id="6.10.280.50">
    <property type="match status" value="1"/>
</dbReference>